<evidence type="ECO:0000256" key="8">
    <source>
        <dbReference type="ARBA" id="ARBA00022827"/>
    </source>
</evidence>
<dbReference type="FunFam" id="1.20.140.10:FF:000013">
    <property type="entry name" value="Acyl-coenzyme A oxidase"/>
    <property type="match status" value="1"/>
</dbReference>
<dbReference type="Gene3D" id="1.20.140.10">
    <property type="entry name" value="Butyryl-CoA Dehydrogenase, subunit A, domain 3"/>
    <property type="match status" value="2"/>
</dbReference>
<dbReference type="EMBL" id="JAAOAO010000489">
    <property type="protein sequence ID" value="KAF5539366.1"/>
    <property type="molecule type" value="Genomic_DNA"/>
</dbReference>
<reference evidence="15 16" key="1">
    <citation type="submission" date="2020-05" db="EMBL/GenBank/DDBJ databases">
        <title>Identification and distribution of gene clusters putatively required for synthesis of sphingolipid metabolism inhibitors in phylogenetically diverse species of the filamentous fungus Fusarium.</title>
        <authorList>
            <person name="Kim H.-S."/>
            <person name="Busman M."/>
            <person name="Brown D.W."/>
            <person name="Divon H."/>
            <person name="Uhlig S."/>
            <person name="Proctor R.H."/>
        </authorList>
    </citation>
    <scope>NUCLEOTIDE SEQUENCE [LARGE SCALE GENOMIC DNA]</scope>
    <source>
        <strain evidence="15 16">NRRL 25196</strain>
    </source>
</reference>
<organism evidence="15 16">
    <name type="scientific">Fusarium napiforme</name>
    <dbReference type="NCBI Taxonomy" id="42672"/>
    <lineage>
        <taxon>Eukaryota</taxon>
        <taxon>Fungi</taxon>
        <taxon>Dikarya</taxon>
        <taxon>Ascomycota</taxon>
        <taxon>Pezizomycotina</taxon>
        <taxon>Sordariomycetes</taxon>
        <taxon>Hypocreomycetidae</taxon>
        <taxon>Hypocreales</taxon>
        <taxon>Nectriaceae</taxon>
        <taxon>Fusarium</taxon>
        <taxon>Fusarium fujikuroi species complex</taxon>
    </lineage>
</organism>
<dbReference type="GO" id="GO:0005504">
    <property type="term" value="F:fatty acid binding"/>
    <property type="evidence" value="ECO:0007669"/>
    <property type="project" value="TreeGrafter"/>
</dbReference>
<dbReference type="InterPro" id="IPR029320">
    <property type="entry name" value="Acyl-CoA_ox_N"/>
</dbReference>
<dbReference type="GO" id="GO:0033540">
    <property type="term" value="P:fatty acid beta-oxidation using acyl-CoA oxidase"/>
    <property type="evidence" value="ECO:0007669"/>
    <property type="project" value="UniProtKB-UniPathway"/>
</dbReference>
<dbReference type="Gene3D" id="2.40.110.10">
    <property type="entry name" value="Butyryl-CoA Dehydrogenase, subunit A, domain 2"/>
    <property type="match status" value="1"/>
</dbReference>
<comment type="caution">
    <text evidence="15">The sequence shown here is derived from an EMBL/GenBank/DDBJ whole genome shotgun (WGS) entry which is preliminary data.</text>
</comment>
<dbReference type="Pfam" id="PF01756">
    <property type="entry name" value="ACOX"/>
    <property type="match status" value="1"/>
</dbReference>
<sequence length="1026" mass="115781">MPPQNPDWVKALKPSGPQGSELLAQERANSDINVDQLSTFLFTKEVLDRNEKILKILQADPVFDKEQNYFRGRTDRLEAALARAKALRRLSVKHNWNDEEHHAANDLISEPTPYGLHATMFLKTLEEQGTPAQHKLFLERARNYEIIGCYAQTELGHGSNVRGLETTATWNHEDKTFTIHSPHLTASKWWIGSLGKAANHAVVVAQLILNGKPYGPHPFVVPIRDMKTHEPLPDIHVGDIGPKFGYNTMDNGFLLFNNVKIPHVNMLNRFSGVDPETGKYIRPSNPALIYGTLTFIRSSIVFQSGSVLARGVTIATRYCAVRRQFQDRDADASETGENQVLNYTMVQHRLLPLLASSYALFFTGRAMINLYNANQKRMAQRRDAGDAKRKPGPEELSPGSDHLADLHAISCSLKAFASTTAAEGLEVCRRACGGHGYSAFSGIGSWYADYLPTVTWEGDNYMLTQQVARYLLKSARAVLAGKAPDNGISRIFKEFIRRQDIGAAFDVLDSDQDLVDAFAWRVSFLTFEALKHRDEEKQSWNSLLIDFWRLSTAYAQYQVVKNFHEALQDEATKKSLDPNTLTIMHKLFELFALHNLQSSASEFFTSAATTVRQIQLARTKRTLSLLDEIRPHAVRLVDAWSFPDWQLDSALGRYDGKVYEDLFHRASEVNPVNDIVFDPYPESDVLFRKNGSGPKAKLSDAQDVLDADPTNDRELSGSMERVKHGTVNCTFGITLDGMTWKFDCINEVQTAFLFLFNVILRIPDQIIDSSLLNSSPRIDSSTMAADRQPEIILYDLACIKNTCFSPVVWKIRLMLNYKDIPYETIFLEFPDIEPKLKELGLEAHDSGSTRYTVPTIHHVPTGKYIMDSPAIAEFLESTYPDPPLSLSSELGREIETKARGAVGPAFRISVTPRENLILSPRSQEYFRVKNESRMGCKLEDLMDPEKEEKTWQAVADKMSELSDLMLTNKHKGPFLLGEKPSYTDFFIAASLQSARTIDEEIFQRCAAYPGFKAIYEACMPWMEKKN</sequence>
<dbReference type="GO" id="GO:0005777">
    <property type="term" value="C:peroxisome"/>
    <property type="evidence" value="ECO:0007669"/>
    <property type="project" value="UniProtKB-SubCell"/>
</dbReference>
<dbReference type="PROSITE" id="PS50404">
    <property type="entry name" value="GST_NTER"/>
    <property type="match status" value="1"/>
</dbReference>
<dbReference type="InterPro" id="IPR036282">
    <property type="entry name" value="Glutathione-S-Trfase_C_sf"/>
</dbReference>
<evidence type="ECO:0000256" key="9">
    <source>
        <dbReference type="ARBA" id="ARBA00022832"/>
    </source>
</evidence>
<keyword evidence="10" id="KW-0560">Oxidoreductase</keyword>
<dbReference type="SUPFAM" id="SSF47203">
    <property type="entry name" value="Acyl-CoA dehydrogenase C-terminal domain-like"/>
    <property type="match status" value="2"/>
</dbReference>
<evidence type="ECO:0000313" key="16">
    <source>
        <dbReference type="Proteomes" id="UP000574317"/>
    </source>
</evidence>
<dbReference type="PANTHER" id="PTHR10909:SF250">
    <property type="entry name" value="PEROXISOMAL ACYL-COENZYME A OXIDASE 1"/>
    <property type="match status" value="1"/>
</dbReference>
<evidence type="ECO:0000313" key="15">
    <source>
        <dbReference type="EMBL" id="KAF5539366.1"/>
    </source>
</evidence>
<dbReference type="GO" id="GO:0055088">
    <property type="term" value="P:lipid homeostasis"/>
    <property type="evidence" value="ECO:0007669"/>
    <property type="project" value="TreeGrafter"/>
</dbReference>
<comment type="subcellular location">
    <subcellularLocation>
        <location evidence="3">Peroxisome</location>
    </subcellularLocation>
</comment>
<evidence type="ECO:0000256" key="5">
    <source>
        <dbReference type="ARBA" id="ARBA00006288"/>
    </source>
</evidence>
<evidence type="ECO:0000256" key="6">
    <source>
        <dbReference type="ARBA" id="ARBA00012870"/>
    </source>
</evidence>
<dbReference type="PANTHER" id="PTHR10909">
    <property type="entry name" value="ELECTRON TRANSPORT OXIDOREDUCTASE"/>
    <property type="match status" value="1"/>
</dbReference>
<dbReference type="UniPathway" id="UPA00661"/>
<dbReference type="SUPFAM" id="SSF47616">
    <property type="entry name" value="GST C-terminal domain-like"/>
    <property type="match status" value="1"/>
</dbReference>
<keyword evidence="11" id="KW-0443">Lipid metabolism</keyword>
<dbReference type="CDD" id="cd03038">
    <property type="entry name" value="GST_N_etherase_LigE"/>
    <property type="match status" value="1"/>
</dbReference>
<keyword evidence="8" id="KW-0274">FAD</keyword>
<dbReference type="Pfam" id="PF02770">
    <property type="entry name" value="Acyl-CoA_dh_M"/>
    <property type="match status" value="1"/>
</dbReference>
<proteinExistence type="inferred from homology"/>
<comment type="catalytic activity">
    <reaction evidence="1">
        <text>a 2,3-saturated acyl-CoA + O2 = a (2E)-enoyl-CoA + H2O2</text>
        <dbReference type="Rhea" id="RHEA:38959"/>
        <dbReference type="ChEBI" id="CHEBI:15379"/>
        <dbReference type="ChEBI" id="CHEBI:16240"/>
        <dbReference type="ChEBI" id="CHEBI:58856"/>
        <dbReference type="ChEBI" id="CHEBI:65111"/>
        <dbReference type="EC" id="1.3.3.6"/>
    </reaction>
</comment>
<keyword evidence="16" id="KW-1185">Reference proteome</keyword>
<dbReference type="SUPFAM" id="SSF52833">
    <property type="entry name" value="Thioredoxin-like"/>
    <property type="match status" value="1"/>
</dbReference>
<dbReference type="InterPro" id="IPR054416">
    <property type="entry name" value="GST_UstS-like_C"/>
</dbReference>
<dbReference type="AlphaFoldDB" id="A0A8H5IMD7"/>
<dbReference type="InterPro" id="IPR037069">
    <property type="entry name" value="AcylCoA_DH/ox_N_sf"/>
</dbReference>
<comment type="cofactor">
    <cofactor evidence="2">
        <name>FAD</name>
        <dbReference type="ChEBI" id="CHEBI:57692"/>
    </cofactor>
</comment>
<name>A0A8H5IMD7_9HYPO</name>
<keyword evidence="12" id="KW-0576">Peroxisome</keyword>
<evidence type="ECO:0000256" key="1">
    <source>
        <dbReference type="ARBA" id="ARBA00001201"/>
    </source>
</evidence>
<evidence type="ECO:0000256" key="13">
    <source>
        <dbReference type="SAM" id="MobiDB-lite"/>
    </source>
</evidence>
<keyword evidence="7" id="KW-0285">Flavoprotein</keyword>
<dbReference type="InterPro" id="IPR036249">
    <property type="entry name" value="Thioredoxin-like_sf"/>
</dbReference>
<dbReference type="Pfam" id="PF22924">
    <property type="entry name" value="ACOX_C_alpha1"/>
    <property type="match status" value="1"/>
</dbReference>
<dbReference type="InterPro" id="IPR004045">
    <property type="entry name" value="Glutathione_S-Trfase_N"/>
</dbReference>
<feature type="compositionally biased region" description="Basic and acidic residues" evidence="13">
    <location>
        <begin position="380"/>
        <end position="393"/>
    </location>
</feature>
<comment type="similarity">
    <text evidence="5">Belongs to the acyl-CoA oxidase family.</text>
</comment>
<dbReference type="Pfam" id="PF13409">
    <property type="entry name" value="GST_N_2"/>
    <property type="match status" value="1"/>
</dbReference>
<evidence type="ECO:0000256" key="12">
    <source>
        <dbReference type="ARBA" id="ARBA00023140"/>
    </source>
</evidence>
<dbReference type="InterPro" id="IPR046373">
    <property type="entry name" value="Acyl-CoA_Oxase/DH_mid-dom_sf"/>
</dbReference>
<dbReference type="GO" id="GO:0003997">
    <property type="term" value="F:acyl-CoA oxidase activity"/>
    <property type="evidence" value="ECO:0007669"/>
    <property type="project" value="UniProtKB-EC"/>
</dbReference>
<dbReference type="InterPro" id="IPR006091">
    <property type="entry name" value="Acyl-CoA_Oxase/DH_mid-dom"/>
</dbReference>
<gene>
    <name evidence="15" type="ORF">FNAPI_10814</name>
</gene>
<evidence type="ECO:0000256" key="10">
    <source>
        <dbReference type="ARBA" id="ARBA00023002"/>
    </source>
</evidence>
<protein>
    <recommendedName>
        <fullName evidence="6">acyl-CoA oxidase</fullName>
        <ecNumber evidence="6">1.3.3.6</ecNumber>
    </recommendedName>
</protein>
<dbReference type="Gene3D" id="3.40.30.10">
    <property type="entry name" value="Glutaredoxin"/>
    <property type="match status" value="1"/>
</dbReference>
<dbReference type="Pfam" id="PF14749">
    <property type="entry name" value="Acyl-CoA_ox_N"/>
    <property type="match status" value="1"/>
</dbReference>
<evidence type="ECO:0000259" key="14">
    <source>
        <dbReference type="PROSITE" id="PS50404"/>
    </source>
</evidence>
<accession>A0A8H5IMD7</accession>
<dbReference type="InterPro" id="IPR009100">
    <property type="entry name" value="AcylCoA_DH/oxidase_NM_dom_sf"/>
</dbReference>
<dbReference type="Gene3D" id="1.20.1050.10">
    <property type="match status" value="1"/>
</dbReference>
<comment type="pathway">
    <text evidence="4">Lipid metabolism; peroxisomal fatty acid beta-oxidation.</text>
</comment>
<evidence type="ECO:0000256" key="11">
    <source>
        <dbReference type="ARBA" id="ARBA00023098"/>
    </source>
</evidence>
<evidence type="ECO:0000256" key="3">
    <source>
        <dbReference type="ARBA" id="ARBA00004275"/>
    </source>
</evidence>
<dbReference type="Pfam" id="PF22041">
    <property type="entry name" value="GST_C_7"/>
    <property type="match status" value="1"/>
</dbReference>
<dbReference type="GO" id="GO:0071949">
    <property type="term" value="F:FAD binding"/>
    <property type="evidence" value="ECO:0007669"/>
    <property type="project" value="InterPro"/>
</dbReference>
<dbReference type="Gene3D" id="1.10.540.10">
    <property type="entry name" value="Acyl-CoA dehydrogenase/oxidase, N-terminal domain"/>
    <property type="match status" value="1"/>
</dbReference>
<dbReference type="FunFam" id="1.20.140.10:FF:000015">
    <property type="entry name" value="Acyl-coenzyme A oxidase"/>
    <property type="match status" value="1"/>
</dbReference>
<dbReference type="InterPro" id="IPR036250">
    <property type="entry name" value="AcylCo_DH-like_C"/>
</dbReference>
<dbReference type="InterPro" id="IPR055060">
    <property type="entry name" value="ACOX_C_alpha1"/>
</dbReference>
<dbReference type="FunFam" id="2.40.110.10:FF:000003">
    <property type="entry name" value="Acyl-coenzyme A oxidase"/>
    <property type="match status" value="1"/>
</dbReference>
<dbReference type="InterPro" id="IPR002655">
    <property type="entry name" value="Acyl-CoA_oxidase_C"/>
</dbReference>
<dbReference type="EC" id="1.3.3.6" evidence="6"/>
<feature type="region of interest" description="Disordered" evidence="13">
    <location>
        <begin position="379"/>
        <end position="399"/>
    </location>
</feature>
<dbReference type="SUPFAM" id="SSF56645">
    <property type="entry name" value="Acyl-CoA dehydrogenase NM domain-like"/>
    <property type="match status" value="1"/>
</dbReference>
<feature type="domain" description="GST N-terminal" evidence="14">
    <location>
        <begin position="795"/>
        <end position="883"/>
    </location>
</feature>
<keyword evidence="9" id="KW-0276">Fatty acid metabolism</keyword>
<evidence type="ECO:0000256" key="4">
    <source>
        <dbReference type="ARBA" id="ARBA00004846"/>
    </source>
</evidence>
<evidence type="ECO:0000256" key="7">
    <source>
        <dbReference type="ARBA" id="ARBA00022630"/>
    </source>
</evidence>
<dbReference type="InterPro" id="IPR012258">
    <property type="entry name" value="Acyl-CoA_oxidase"/>
</dbReference>
<evidence type="ECO:0000256" key="2">
    <source>
        <dbReference type="ARBA" id="ARBA00001974"/>
    </source>
</evidence>
<dbReference type="Proteomes" id="UP000574317">
    <property type="component" value="Unassembled WGS sequence"/>
</dbReference>